<evidence type="ECO:0000313" key="5">
    <source>
        <dbReference type="EMBL" id="GHB48544.1"/>
    </source>
</evidence>
<feature type="compositionally biased region" description="Basic and acidic residues" evidence="4">
    <location>
        <begin position="173"/>
        <end position="197"/>
    </location>
</feature>
<dbReference type="InterPro" id="IPR050498">
    <property type="entry name" value="Ycf3"/>
</dbReference>
<reference evidence="5" key="1">
    <citation type="journal article" date="2014" name="Int. J. Syst. Evol. Microbiol.">
        <title>Complete genome sequence of Corynebacterium casei LMG S-19264T (=DSM 44701T), isolated from a smear-ripened cheese.</title>
        <authorList>
            <consortium name="US DOE Joint Genome Institute (JGI-PGF)"/>
            <person name="Walter F."/>
            <person name="Albersmeier A."/>
            <person name="Kalinowski J."/>
            <person name="Ruckert C."/>
        </authorList>
    </citation>
    <scope>NUCLEOTIDE SEQUENCE</scope>
    <source>
        <strain evidence="5">KCTC 23224</strain>
    </source>
</reference>
<dbReference type="Proteomes" id="UP000642809">
    <property type="component" value="Unassembled WGS sequence"/>
</dbReference>
<dbReference type="PANTHER" id="PTHR44858">
    <property type="entry name" value="TETRATRICOPEPTIDE REPEAT PROTEIN 6"/>
    <property type="match status" value="1"/>
</dbReference>
<dbReference type="SUPFAM" id="SSF48452">
    <property type="entry name" value="TPR-like"/>
    <property type="match status" value="1"/>
</dbReference>
<dbReference type="InterPro" id="IPR019734">
    <property type="entry name" value="TPR_rpt"/>
</dbReference>
<keyword evidence="1" id="KW-0677">Repeat</keyword>
<dbReference type="Gene3D" id="1.25.40.10">
    <property type="entry name" value="Tetratricopeptide repeat domain"/>
    <property type="match status" value="2"/>
</dbReference>
<feature type="region of interest" description="Disordered" evidence="4">
    <location>
        <begin position="173"/>
        <end position="211"/>
    </location>
</feature>
<organism evidence="5 6">
    <name type="scientific">Mongoliitalea lutea</name>
    <dbReference type="NCBI Taxonomy" id="849756"/>
    <lineage>
        <taxon>Bacteria</taxon>
        <taxon>Pseudomonadati</taxon>
        <taxon>Bacteroidota</taxon>
        <taxon>Cytophagia</taxon>
        <taxon>Cytophagales</taxon>
        <taxon>Cyclobacteriaceae</taxon>
        <taxon>Mongoliitalea</taxon>
    </lineage>
</organism>
<evidence type="ECO:0000256" key="2">
    <source>
        <dbReference type="ARBA" id="ARBA00022803"/>
    </source>
</evidence>
<dbReference type="EMBL" id="BMYF01000022">
    <property type="protein sequence ID" value="GHB48544.1"/>
    <property type="molecule type" value="Genomic_DNA"/>
</dbReference>
<evidence type="ECO:0000256" key="4">
    <source>
        <dbReference type="SAM" id="MobiDB-lite"/>
    </source>
</evidence>
<dbReference type="Pfam" id="PF13432">
    <property type="entry name" value="TPR_16"/>
    <property type="match status" value="1"/>
</dbReference>
<feature type="repeat" description="TPR" evidence="3">
    <location>
        <begin position="43"/>
        <end position="76"/>
    </location>
</feature>
<dbReference type="InterPro" id="IPR011990">
    <property type="entry name" value="TPR-like_helical_dom_sf"/>
</dbReference>
<proteinExistence type="predicted"/>
<dbReference type="Pfam" id="PF13414">
    <property type="entry name" value="TPR_11"/>
    <property type="match status" value="1"/>
</dbReference>
<feature type="repeat" description="TPR" evidence="3">
    <location>
        <begin position="111"/>
        <end position="144"/>
    </location>
</feature>
<gene>
    <name evidence="5" type="ORF">GCM10008106_31710</name>
</gene>
<keyword evidence="2 3" id="KW-0802">TPR repeat</keyword>
<evidence type="ECO:0000256" key="3">
    <source>
        <dbReference type="PROSITE-ProRule" id="PRU00339"/>
    </source>
</evidence>
<name>A0A8J3CZE7_9BACT</name>
<accession>A0A8J3CZE7</accession>
<comment type="caution">
    <text evidence="5">The sequence shown here is derived from an EMBL/GenBank/DDBJ whole genome shotgun (WGS) entry which is preliminary data.</text>
</comment>
<protein>
    <recommendedName>
        <fullName evidence="7">Tetratricopeptide repeat protein</fullName>
    </recommendedName>
</protein>
<dbReference type="SMART" id="SM00028">
    <property type="entry name" value="TPR"/>
    <property type="match status" value="4"/>
</dbReference>
<keyword evidence="6" id="KW-1185">Reference proteome</keyword>
<evidence type="ECO:0008006" key="7">
    <source>
        <dbReference type="Google" id="ProtNLM"/>
    </source>
</evidence>
<evidence type="ECO:0000256" key="1">
    <source>
        <dbReference type="ARBA" id="ARBA00022737"/>
    </source>
</evidence>
<dbReference type="PANTHER" id="PTHR44858:SF1">
    <property type="entry name" value="UDP-N-ACETYLGLUCOSAMINE--PEPTIDE N-ACETYLGLUCOSAMINYLTRANSFERASE SPINDLY-RELATED"/>
    <property type="match status" value="1"/>
</dbReference>
<dbReference type="PROSITE" id="PS50005">
    <property type="entry name" value="TPR"/>
    <property type="match status" value="3"/>
</dbReference>
<evidence type="ECO:0000313" key="6">
    <source>
        <dbReference type="Proteomes" id="UP000642809"/>
    </source>
</evidence>
<feature type="repeat" description="TPR" evidence="3">
    <location>
        <begin position="77"/>
        <end position="110"/>
    </location>
</feature>
<dbReference type="AlphaFoldDB" id="A0A8J3CZE7"/>
<sequence>MINKSSVKTVNNFETSIALFKEGKFAQALVEINEAIQTDGNNLEFYFFRARVFSRMGRFADSLEDFDRLSEQDPYNPTYISDRAVVLHLLKRNEEALAEFDRALNLEPKNPYRYSSRAYFKDRIGDHKGALEDYEKAIELDPDDAVAYNNKGLVEEKMGYIKRSKKSFEKSEELIGYKRPETPKASPETEPKARQELPEIEMEPMEESPKKVTLQSYIKTLKDVFTDEKTRKDFWNFLKSKIRSRKS</sequence>
<reference evidence="5" key="2">
    <citation type="submission" date="2020-09" db="EMBL/GenBank/DDBJ databases">
        <authorList>
            <person name="Sun Q."/>
            <person name="Kim S."/>
        </authorList>
    </citation>
    <scope>NUCLEOTIDE SEQUENCE</scope>
    <source>
        <strain evidence="5">KCTC 23224</strain>
    </source>
</reference>